<keyword evidence="6 9" id="KW-0472">Membrane</keyword>
<evidence type="ECO:0000313" key="10">
    <source>
        <dbReference type="WBParaSite" id="MCU_009483-RA"/>
    </source>
</evidence>
<accession>A0A5K3FLB2</accession>
<name>A0A5K3FLB2_MESCO</name>
<dbReference type="GO" id="GO:0015269">
    <property type="term" value="F:calcium-activated potassium channel activity"/>
    <property type="evidence" value="ECO:0007669"/>
    <property type="project" value="InterPro"/>
</dbReference>
<organism evidence="10">
    <name type="scientific">Mesocestoides corti</name>
    <name type="common">Flatworm</name>
    <dbReference type="NCBI Taxonomy" id="53468"/>
    <lineage>
        <taxon>Eukaryota</taxon>
        <taxon>Metazoa</taxon>
        <taxon>Spiralia</taxon>
        <taxon>Lophotrochozoa</taxon>
        <taxon>Platyhelminthes</taxon>
        <taxon>Cestoda</taxon>
        <taxon>Eucestoda</taxon>
        <taxon>Cyclophyllidea</taxon>
        <taxon>Mesocestoididae</taxon>
        <taxon>Mesocestoides</taxon>
    </lineage>
</organism>
<sequence length="268" mass="31481">ATRDCCLVIFKLRTGASLFWADGLPKPEVVTQTGTIIWQFLPCDPVNMTLPIARLIHAHGNSTFRRAAYIFCVTLLTCSLLTGIIILYLVVLPYLHEHGFEESVCRIESIEKHMPILKCENRCSRERSLFPCLHVTVVFEKNGTKYSATLFDTIETHEHYRRYKCVTHYCHKRLEENLFAIRVFQWRLEKRPVFRCFVSWAVHGNEALMYKYHRPSTVFYGVFLPVTCFLTSLICLLILWHYDRCRVWHLQEDSLRFISAVPRRGTME</sequence>
<dbReference type="GO" id="GO:0008076">
    <property type="term" value="C:voltage-gated potassium channel complex"/>
    <property type="evidence" value="ECO:0007669"/>
    <property type="project" value="TreeGrafter"/>
</dbReference>
<evidence type="ECO:0000256" key="8">
    <source>
        <dbReference type="ARBA" id="ARBA00023303"/>
    </source>
</evidence>
<keyword evidence="8" id="KW-0407">Ion channel</keyword>
<feature type="transmembrane region" description="Helical" evidence="9">
    <location>
        <begin position="218"/>
        <end position="240"/>
    </location>
</feature>
<evidence type="ECO:0000256" key="4">
    <source>
        <dbReference type="ARBA" id="ARBA00022989"/>
    </source>
</evidence>
<dbReference type="AlphaFoldDB" id="A0A5K3FLB2"/>
<keyword evidence="3 9" id="KW-0812">Transmembrane</keyword>
<feature type="transmembrane region" description="Helical" evidence="9">
    <location>
        <begin position="67"/>
        <end position="91"/>
    </location>
</feature>
<evidence type="ECO:0000256" key="7">
    <source>
        <dbReference type="ARBA" id="ARBA00023180"/>
    </source>
</evidence>
<keyword evidence="7" id="KW-0325">Glycoprotein</keyword>
<comment type="subcellular location">
    <subcellularLocation>
        <location evidence="1">Membrane</location>
        <topology evidence="1">Multi-pass membrane protein</topology>
    </subcellularLocation>
</comment>
<evidence type="ECO:0000256" key="3">
    <source>
        <dbReference type="ARBA" id="ARBA00022692"/>
    </source>
</evidence>
<keyword evidence="4 9" id="KW-1133">Transmembrane helix</keyword>
<evidence type="ECO:0000256" key="2">
    <source>
        <dbReference type="ARBA" id="ARBA00022448"/>
    </source>
</evidence>
<protein>
    <submittedName>
        <fullName evidence="10">Calcium activated potassium channel subunit</fullName>
    </submittedName>
</protein>
<dbReference type="PANTHER" id="PTHR10258:SF8">
    <property type="entry name" value="CALCIUM-ACTIVATED POTASSIUM CHANNEL BK ALPHA SUBUNIT DOMAIN-CONTAINING PROTEIN"/>
    <property type="match status" value="1"/>
</dbReference>
<dbReference type="Pfam" id="PF03185">
    <property type="entry name" value="CaKB"/>
    <property type="match status" value="1"/>
</dbReference>
<evidence type="ECO:0000256" key="6">
    <source>
        <dbReference type="ARBA" id="ARBA00023136"/>
    </source>
</evidence>
<evidence type="ECO:0000256" key="9">
    <source>
        <dbReference type="SAM" id="Phobius"/>
    </source>
</evidence>
<reference evidence="10" key="1">
    <citation type="submission" date="2019-11" db="UniProtKB">
        <authorList>
            <consortium name="WormBaseParasite"/>
        </authorList>
    </citation>
    <scope>IDENTIFICATION</scope>
</reference>
<keyword evidence="2" id="KW-0813">Transport</keyword>
<dbReference type="WBParaSite" id="MCU_009483-RA">
    <property type="protein sequence ID" value="MCU_009483-RA"/>
    <property type="gene ID" value="MCU_009483"/>
</dbReference>
<dbReference type="GO" id="GO:0005513">
    <property type="term" value="P:detection of calcium ion"/>
    <property type="evidence" value="ECO:0007669"/>
    <property type="project" value="TreeGrafter"/>
</dbReference>
<proteinExistence type="predicted"/>
<keyword evidence="5" id="KW-0406">Ion transport</keyword>
<dbReference type="GO" id="GO:0015459">
    <property type="term" value="F:potassium channel regulator activity"/>
    <property type="evidence" value="ECO:0007669"/>
    <property type="project" value="TreeGrafter"/>
</dbReference>
<evidence type="ECO:0000256" key="5">
    <source>
        <dbReference type="ARBA" id="ARBA00023065"/>
    </source>
</evidence>
<evidence type="ECO:0000256" key="1">
    <source>
        <dbReference type="ARBA" id="ARBA00004141"/>
    </source>
</evidence>
<dbReference type="InterPro" id="IPR003930">
    <property type="entry name" value="K_chnl_Ca-activ_BK_bsu"/>
</dbReference>
<dbReference type="PANTHER" id="PTHR10258">
    <property type="entry name" value="CALCIUM-ACTIVATED POTASSIUM CHANNEL SUBUNIT BETA"/>
    <property type="match status" value="1"/>
</dbReference>